<dbReference type="InterPro" id="IPR013656">
    <property type="entry name" value="PAS_4"/>
</dbReference>
<dbReference type="SMART" id="SM00387">
    <property type="entry name" value="HATPase_c"/>
    <property type="match status" value="1"/>
</dbReference>
<evidence type="ECO:0000259" key="7">
    <source>
        <dbReference type="PROSITE" id="PS50112"/>
    </source>
</evidence>
<dbReference type="RefSeq" id="WP_025606509.1">
    <property type="nucleotide sequence ID" value="NZ_CP021235.1"/>
</dbReference>
<dbReference type="InterPro" id="IPR004358">
    <property type="entry name" value="Sig_transdc_His_kin-like_C"/>
</dbReference>
<proteinExistence type="predicted"/>
<dbReference type="InterPro" id="IPR052162">
    <property type="entry name" value="Sensor_kinase/Photoreceptor"/>
</dbReference>
<dbReference type="PROSITE" id="PS50112">
    <property type="entry name" value="PAS"/>
    <property type="match status" value="1"/>
</dbReference>
<accession>A0A1X9YRQ8</accession>
<dbReference type="PANTHER" id="PTHR43304:SF1">
    <property type="entry name" value="PAC DOMAIN-CONTAINING PROTEIN"/>
    <property type="match status" value="1"/>
</dbReference>
<evidence type="ECO:0000256" key="1">
    <source>
        <dbReference type="ARBA" id="ARBA00000085"/>
    </source>
</evidence>
<organism evidence="9 10">
    <name type="scientific">Pontibacter actiniarum</name>
    <dbReference type="NCBI Taxonomy" id="323450"/>
    <lineage>
        <taxon>Bacteria</taxon>
        <taxon>Pseudomonadati</taxon>
        <taxon>Bacteroidota</taxon>
        <taxon>Cytophagia</taxon>
        <taxon>Cytophagales</taxon>
        <taxon>Hymenobacteraceae</taxon>
        <taxon>Pontibacter</taxon>
    </lineage>
</organism>
<gene>
    <name evidence="9" type="ORF">CA264_09065</name>
</gene>
<dbReference type="OrthoDB" id="9766459at2"/>
<dbReference type="Pfam" id="PF08448">
    <property type="entry name" value="PAS_4"/>
    <property type="match status" value="1"/>
</dbReference>
<dbReference type="InterPro" id="IPR035965">
    <property type="entry name" value="PAS-like_dom_sf"/>
</dbReference>
<dbReference type="SMART" id="SM00388">
    <property type="entry name" value="HisKA"/>
    <property type="match status" value="1"/>
</dbReference>
<evidence type="ECO:0000259" key="6">
    <source>
        <dbReference type="PROSITE" id="PS50109"/>
    </source>
</evidence>
<dbReference type="PANTHER" id="PTHR43304">
    <property type="entry name" value="PHYTOCHROME-LIKE PROTEIN CPH1"/>
    <property type="match status" value="1"/>
</dbReference>
<dbReference type="SUPFAM" id="SSF55874">
    <property type="entry name" value="ATPase domain of HSP90 chaperone/DNA topoisomerase II/histidine kinase"/>
    <property type="match status" value="1"/>
</dbReference>
<dbReference type="InterPro" id="IPR003661">
    <property type="entry name" value="HisK_dim/P_dom"/>
</dbReference>
<dbReference type="InterPro" id="IPR003594">
    <property type="entry name" value="HATPase_dom"/>
</dbReference>
<dbReference type="PROSITE" id="PS50109">
    <property type="entry name" value="HIS_KIN"/>
    <property type="match status" value="1"/>
</dbReference>
<dbReference type="InterPro" id="IPR000700">
    <property type="entry name" value="PAS-assoc_C"/>
</dbReference>
<evidence type="ECO:0000256" key="3">
    <source>
        <dbReference type="ARBA" id="ARBA00022553"/>
    </source>
</evidence>
<dbReference type="EC" id="2.7.13.3" evidence="2"/>
<dbReference type="Gene3D" id="3.30.565.10">
    <property type="entry name" value="Histidine kinase-like ATPase, C-terminal domain"/>
    <property type="match status" value="1"/>
</dbReference>
<keyword evidence="4" id="KW-0808">Transferase</keyword>
<evidence type="ECO:0000259" key="8">
    <source>
        <dbReference type="PROSITE" id="PS50113"/>
    </source>
</evidence>
<keyword evidence="3" id="KW-0597">Phosphoprotein</keyword>
<dbReference type="InterPro" id="IPR000014">
    <property type="entry name" value="PAS"/>
</dbReference>
<dbReference type="PROSITE" id="PS50113">
    <property type="entry name" value="PAC"/>
    <property type="match status" value="1"/>
</dbReference>
<dbReference type="GO" id="GO:0000155">
    <property type="term" value="F:phosphorelay sensor kinase activity"/>
    <property type="evidence" value="ECO:0007669"/>
    <property type="project" value="InterPro"/>
</dbReference>
<feature type="domain" description="PAC" evidence="8">
    <location>
        <begin position="88"/>
        <end position="139"/>
    </location>
</feature>
<dbReference type="EMBL" id="CP021235">
    <property type="protein sequence ID" value="ARS35576.1"/>
    <property type="molecule type" value="Genomic_DNA"/>
</dbReference>
<reference evidence="10" key="1">
    <citation type="submission" date="2017-05" db="EMBL/GenBank/DDBJ databases">
        <authorList>
            <person name="Ray J."/>
            <person name="Price M."/>
            <person name="Deutschbauer A."/>
        </authorList>
    </citation>
    <scope>NUCLEOTIDE SEQUENCE [LARGE SCALE GENOMIC DNA]</scope>
    <source>
        <strain evidence="10">DSM 19842</strain>
    </source>
</reference>
<dbReference type="SUPFAM" id="SSF47384">
    <property type="entry name" value="Homodimeric domain of signal transducing histidine kinase"/>
    <property type="match status" value="1"/>
</dbReference>
<dbReference type="Proteomes" id="UP000266292">
    <property type="component" value="Chromosome"/>
</dbReference>
<comment type="catalytic activity">
    <reaction evidence="1">
        <text>ATP + protein L-histidine = ADP + protein N-phospho-L-histidine.</text>
        <dbReference type="EC" id="2.7.13.3"/>
    </reaction>
</comment>
<dbReference type="InterPro" id="IPR005467">
    <property type="entry name" value="His_kinase_dom"/>
</dbReference>
<protein>
    <recommendedName>
        <fullName evidence="2">histidine kinase</fullName>
        <ecNumber evidence="2">2.7.13.3</ecNumber>
    </recommendedName>
</protein>
<evidence type="ECO:0000256" key="5">
    <source>
        <dbReference type="ARBA" id="ARBA00022777"/>
    </source>
</evidence>
<evidence type="ECO:0000256" key="2">
    <source>
        <dbReference type="ARBA" id="ARBA00012438"/>
    </source>
</evidence>
<dbReference type="KEGG" id="pact:CA264_09065"/>
<keyword evidence="5 9" id="KW-0418">Kinase</keyword>
<dbReference type="Pfam" id="PF00512">
    <property type="entry name" value="HisKA"/>
    <property type="match status" value="1"/>
</dbReference>
<dbReference type="PRINTS" id="PR00344">
    <property type="entry name" value="BCTRLSENSOR"/>
</dbReference>
<dbReference type="CDD" id="cd00130">
    <property type="entry name" value="PAS"/>
    <property type="match status" value="1"/>
</dbReference>
<dbReference type="SMART" id="SM00091">
    <property type="entry name" value="PAS"/>
    <property type="match status" value="1"/>
</dbReference>
<dbReference type="Pfam" id="PF02518">
    <property type="entry name" value="HATPase_c"/>
    <property type="match status" value="1"/>
</dbReference>
<dbReference type="AlphaFoldDB" id="A0A1X9YRQ8"/>
<dbReference type="Gene3D" id="3.30.450.20">
    <property type="entry name" value="PAS domain"/>
    <property type="match status" value="1"/>
</dbReference>
<evidence type="ECO:0000313" key="9">
    <source>
        <dbReference type="EMBL" id="ARS35576.1"/>
    </source>
</evidence>
<dbReference type="InterPro" id="IPR036890">
    <property type="entry name" value="HATPase_C_sf"/>
</dbReference>
<feature type="domain" description="Histidine kinase" evidence="6">
    <location>
        <begin position="157"/>
        <end position="371"/>
    </location>
</feature>
<dbReference type="STRING" id="709015.GCA_000472485_01824"/>
<dbReference type="CDD" id="cd00082">
    <property type="entry name" value="HisKA"/>
    <property type="match status" value="1"/>
</dbReference>
<dbReference type="SUPFAM" id="SSF55785">
    <property type="entry name" value="PYP-like sensor domain (PAS domain)"/>
    <property type="match status" value="1"/>
</dbReference>
<feature type="domain" description="PAS" evidence="7">
    <location>
        <begin position="16"/>
        <end position="70"/>
    </location>
</feature>
<dbReference type="InterPro" id="IPR036097">
    <property type="entry name" value="HisK_dim/P_sf"/>
</dbReference>
<keyword evidence="10" id="KW-1185">Reference proteome</keyword>
<dbReference type="Gene3D" id="1.10.287.130">
    <property type="match status" value="1"/>
</dbReference>
<dbReference type="NCBIfam" id="TIGR00229">
    <property type="entry name" value="sensory_box"/>
    <property type="match status" value="1"/>
</dbReference>
<evidence type="ECO:0000313" key="10">
    <source>
        <dbReference type="Proteomes" id="UP000266292"/>
    </source>
</evidence>
<sequence>MTSPTYTNPGISSLRLERLNRLLFNNYPDAVYTITMDGIFHTVNDTVCELLQKEQKELVGEGFQLFIHPEYWEEVVHHFKAAKQGLPQRYQTVVRNSSGVSVFLDITNFPLKAGDQMVGIFGIAKDITAQKERERALLHTSQELIRQNEELELFRKIIAHDFRSPIARLIGLSKLLQKDNLPQKTQATAIGSLLQSAQQLDGMVRDLNQMLALRQQGDETGELCHVEDLLQVCLASLQQEISAAGATITIARQADLQLFTAKAYLTSILQNLLSNALKYRDPERPLQVTVTLKQQNGEAVIAVADNGRGMDLDKVSNDLFKMYKRFHSEVEGKGLGLYLVKEQVRLLQGKVEVESTPAVGTTFTVTLPIPASV</sequence>
<name>A0A1X9YRQ8_9BACT</name>
<evidence type="ECO:0000256" key="4">
    <source>
        <dbReference type="ARBA" id="ARBA00022679"/>
    </source>
</evidence>